<evidence type="ECO:0000256" key="4">
    <source>
        <dbReference type="ARBA" id="ARBA00022842"/>
    </source>
</evidence>
<dbReference type="Gene3D" id="3.20.20.370">
    <property type="entry name" value="Glycoside hydrolase/deacetylase"/>
    <property type="match status" value="1"/>
</dbReference>
<dbReference type="EMBL" id="JAFIDN010000009">
    <property type="protein sequence ID" value="MBP3193338.1"/>
    <property type="molecule type" value="Genomic_DNA"/>
</dbReference>
<evidence type="ECO:0000313" key="6">
    <source>
        <dbReference type="EMBL" id="MBP3193338.1"/>
    </source>
</evidence>
<dbReference type="Proteomes" id="UP000673975">
    <property type="component" value="Unassembled WGS sequence"/>
</dbReference>
<dbReference type="GO" id="GO:0046872">
    <property type="term" value="F:metal ion binding"/>
    <property type="evidence" value="ECO:0007669"/>
    <property type="project" value="UniProtKB-KW"/>
</dbReference>
<dbReference type="AlphaFoldDB" id="A0A8J7RNL8"/>
<dbReference type="InterPro" id="IPR011330">
    <property type="entry name" value="Glyco_hydro/deAcase_b/a-brl"/>
</dbReference>
<name>A0A8J7RNL8_9BACT</name>
<keyword evidence="7" id="KW-1185">Reference proteome</keyword>
<comment type="cofactor">
    <cofactor evidence="1">
        <name>Mg(2+)</name>
        <dbReference type="ChEBI" id="CHEBI:18420"/>
    </cofactor>
</comment>
<sequence length="306" mass="34404">MNFRIILSGKTGFLLLLIFLAASLTHKSSAGESGDGPAMLIRADDMGMSHGQNQAFRKLIETGMPLSVSVMFACPWWKQAVEILEEHPDVSVGVHLTLNAEWKHYRWGPVLGRSAVPSLVNDQGYFFPSRALLYDNDPQLDEIEAELRAQVQRAVDTGLQIDYLDYHMGAAVETPETRAVVEQIAADYDLAISRWFGEDYSNITYSAPIGSKTDSLVSRINRLDSDAVNLQVVHIAPEQSDMNDLIDLNEFGLSDMAGHRYHELQALLSPEFREALEQNQVRLVTYRDVVREMGLDSMERPEIYKD</sequence>
<evidence type="ECO:0000313" key="7">
    <source>
        <dbReference type="Proteomes" id="UP000673975"/>
    </source>
</evidence>
<dbReference type="InterPro" id="IPR006879">
    <property type="entry name" value="YdjC-like"/>
</dbReference>
<dbReference type="PANTHER" id="PTHR31609">
    <property type="entry name" value="YDJC DEACETYLASE FAMILY MEMBER"/>
    <property type="match status" value="1"/>
</dbReference>
<keyword evidence="5" id="KW-0119">Carbohydrate metabolism</keyword>
<dbReference type="Pfam" id="PF04794">
    <property type="entry name" value="YdjC"/>
    <property type="match status" value="1"/>
</dbReference>
<reference evidence="6" key="1">
    <citation type="submission" date="2021-02" db="EMBL/GenBank/DDBJ databases">
        <title>Natronogracilivirga saccharolytica gen. nov. sp. nov. a new anaerobic, haloalkiliphilic carbohydrate-fermenting bacterium from soda lake and proposing of Cyclonatronumiaceae fam. nov. in the phylum Balneolaeota.</title>
        <authorList>
            <person name="Zhilina T.N."/>
            <person name="Sorokin D.Y."/>
            <person name="Zavarzina D.G."/>
            <person name="Toshchakov S.V."/>
            <person name="Kublanov I.V."/>
        </authorList>
    </citation>
    <scope>NUCLEOTIDE SEQUENCE</scope>
    <source>
        <strain evidence="6">Z-1702</strain>
    </source>
</reference>
<protein>
    <submittedName>
        <fullName evidence="6">ChbG/HpnK family deacetylase</fullName>
    </submittedName>
</protein>
<organism evidence="6 7">
    <name type="scientific">Natronogracilivirga saccharolytica</name>
    <dbReference type="NCBI Taxonomy" id="2812953"/>
    <lineage>
        <taxon>Bacteria</taxon>
        <taxon>Pseudomonadati</taxon>
        <taxon>Balneolota</taxon>
        <taxon>Balneolia</taxon>
        <taxon>Balneolales</taxon>
        <taxon>Cyclonatronaceae</taxon>
        <taxon>Natronogracilivirga</taxon>
    </lineage>
</organism>
<comment type="caution">
    <text evidence="6">The sequence shown here is derived from an EMBL/GenBank/DDBJ whole genome shotgun (WGS) entry which is preliminary data.</text>
</comment>
<dbReference type="SUPFAM" id="SSF88713">
    <property type="entry name" value="Glycoside hydrolase/deacetylase"/>
    <property type="match status" value="1"/>
</dbReference>
<evidence type="ECO:0000256" key="1">
    <source>
        <dbReference type="ARBA" id="ARBA00001946"/>
    </source>
</evidence>
<gene>
    <name evidence="6" type="ORF">NATSA_11725</name>
</gene>
<evidence type="ECO:0000256" key="2">
    <source>
        <dbReference type="ARBA" id="ARBA00022723"/>
    </source>
</evidence>
<keyword evidence="3" id="KW-0378">Hydrolase</keyword>
<evidence type="ECO:0000256" key="3">
    <source>
        <dbReference type="ARBA" id="ARBA00022801"/>
    </source>
</evidence>
<dbReference type="PANTHER" id="PTHR31609:SF1">
    <property type="entry name" value="CARBOHYDRATE DEACETYLASE"/>
    <property type="match status" value="1"/>
</dbReference>
<accession>A0A8J7RNL8</accession>
<dbReference type="GO" id="GO:0016787">
    <property type="term" value="F:hydrolase activity"/>
    <property type="evidence" value="ECO:0007669"/>
    <property type="project" value="UniProtKB-KW"/>
</dbReference>
<keyword evidence="4" id="KW-0460">Magnesium</keyword>
<dbReference type="RefSeq" id="WP_210512794.1">
    <property type="nucleotide sequence ID" value="NZ_JAFIDN010000009.1"/>
</dbReference>
<dbReference type="GO" id="GO:0005975">
    <property type="term" value="P:carbohydrate metabolic process"/>
    <property type="evidence" value="ECO:0007669"/>
    <property type="project" value="InterPro"/>
</dbReference>
<evidence type="ECO:0000256" key="5">
    <source>
        <dbReference type="ARBA" id="ARBA00023277"/>
    </source>
</evidence>
<dbReference type="GO" id="GO:0019213">
    <property type="term" value="F:deacetylase activity"/>
    <property type="evidence" value="ECO:0007669"/>
    <property type="project" value="TreeGrafter"/>
</dbReference>
<keyword evidence="2" id="KW-0479">Metal-binding</keyword>
<proteinExistence type="predicted"/>